<reference evidence="2 3" key="1">
    <citation type="submission" date="2018-06" db="EMBL/GenBank/DDBJ databases">
        <title>Comparative genomics reveals the genomic features of Rhizophagus irregularis, R. cerebriforme, R. diaphanum and Gigaspora rosea, and their symbiotic lifestyle signature.</title>
        <authorList>
            <person name="Morin E."/>
            <person name="San Clemente H."/>
            <person name="Chen E.C.H."/>
            <person name="De La Providencia I."/>
            <person name="Hainaut M."/>
            <person name="Kuo A."/>
            <person name="Kohler A."/>
            <person name="Murat C."/>
            <person name="Tang N."/>
            <person name="Roy S."/>
            <person name="Loubradou J."/>
            <person name="Henrissat B."/>
            <person name="Grigoriev I.V."/>
            <person name="Corradi N."/>
            <person name="Roux C."/>
            <person name="Martin F.M."/>
        </authorList>
    </citation>
    <scope>NUCLEOTIDE SEQUENCE [LARGE SCALE GENOMIC DNA]</scope>
    <source>
        <strain evidence="2 3">DAOM 227022</strain>
    </source>
</reference>
<evidence type="ECO:0000313" key="2">
    <source>
        <dbReference type="EMBL" id="RIA83030.1"/>
    </source>
</evidence>
<keyword evidence="3" id="KW-1185">Reference proteome</keyword>
<organism evidence="2 3">
    <name type="scientific">Glomus cerebriforme</name>
    <dbReference type="NCBI Taxonomy" id="658196"/>
    <lineage>
        <taxon>Eukaryota</taxon>
        <taxon>Fungi</taxon>
        <taxon>Fungi incertae sedis</taxon>
        <taxon>Mucoromycota</taxon>
        <taxon>Glomeromycotina</taxon>
        <taxon>Glomeromycetes</taxon>
        <taxon>Glomerales</taxon>
        <taxon>Glomeraceae</taxon>
        <taxon>Glomus</taxon>
    </lineage>
</organism>
<protein>
    <submittedName>
        <fullName evidence="2">Uncharacterized protein</fullName>
    </submittedName>
</protein>
<evidence type="ECO:0000313" key="3">
    <source>
        <dbReference type="Proteomes" id="UP000265703"/>
    </source>
</evidence>
<name>A0A397S9N7_9GLOM</name>
<dbReference type="AlphaFoldDB" id="A0A397S9N7"/>
<dbReference type="Proteomes" id="UP000265703">
    <property type="component" value="Unassembled WGS sequence"/>
</dbReference>
<keyword evidence="1" id="KW-0812">Transmembrane</keyword>
<accession>A0A397S9N7</accession>
<gene>
    <name evidence="2" type="ORF">C1645_787222</name>
</gene>
<feature type="transmembrane region" description="Helical" evidence="1">
    <location>
        <begin position="12"/>
        <end position="33"/>
    </location>
</feature>
<sequence length="61" mass="7142">MLNCHFYRKISELFIINSIYLLISNSIFLSCISFSFKSILFYLSCNFFSSNAIHLFSISRS</sequence>
<dbReference type="EMBL" id="QKYT01000607">
    <property type="protein sequence ID" value="RIA83030.1"/>
    <property type="molecule type" value="Genomic_DNA"/>
</dbReference>
<keyword evidence="1" id="KW-1133">Transmembrane helix</keyword>
<feature type="transmembrane region" description="Helical" evidence="1">
    <location>
        <begin position="39"/>
        <end position="58"/>
    </location>
</feature>
<evidence type="ECO:0000256" key="1">
    <source>
        <dbReference type="SAM" id="Phobius"/>
    </source>
</evidence>
<keyword evidence="1" id="KW-0472">Membrane</keyword>
<proteinExistence type="predicted"/>
<comment type="caution">
    <text evidence="2">The sequence shown here is derived from an EMBL/GenBank/DDBJ whole genome shotgun (WGS) entry which is preliminary data.</text>
</comment>